<evidence type="ECO:0000259" key="10">
    <source>
        <dbReference type="PROSITE" id="PS52015"/>
    </source>
</evidence>
<sequence length="97" mass="10210">MALTSAPPDKLACLLANPKYPAAAREQGIEGKASIRATMDATGEVVRADVLQSSGSPALDSAAVEAVMESRCNPYRDPTTGELRPMTVVHPINFALK</sequence>
<dbReference type="GO" id="GO:0098797">
    <property type="term" value="C:plasma membrane protein complex"/>
    <property type="evidence" value="ECO:0007669"/>
    <property type="project" value="TreeGrafter"/>
</dbReference>
<dbReference type="AlphaFoldDB" id="A0A7M2GQM8"/>
<evidence type="ECO:0000256" key="2">
    <source>
        <dbReference type="ARBA" id="ARBA00006555"/>
    </source>
</evidence>
<gene>
    <name evidence="11" type="ORF">F7R26_011315</name>
</gene>
<protein>
    <submittedName>
        <fullName evidence="11">Energy transducer TonB</fullName>
    </submittedName>
</protein>
<evidence type="ECO:0000256" key="8">
    <source>
        <dbReference type="ARBA" id="ARBA00022989"/>
    </source>
</evidence>
<dbReference type="SUPFAM" id="SSF74653">
    <property type="entry name" value="TolA/TonB C-terminal domain"/>
    <property type="match status" value="1"/>
</dbReference>
<keyword evidence="3" id="KW-0813">Transport</keyword>
<comment type="similarity">
    <text evidence="2">Belongs to the TonB family.</text>
</comment>
<name>A0A7M2GQM8_9BURK</name>
<keyword evidence="8" id="KW-1133">Transmembrane helix</keyword>
<dbReference type="EMBL" id="CP062803">
    <property type="protein sequence ID" value="QOT74853.1"/>
    <property type="molecule type" value="Genomic_DNA"/>
</dbReference>
<dbReference type="InterPro" id="IPR051045">
    <property type="entry name" value="TonB-dependent_transducer"/>
</dbReference>
<dbReference type="InterPro" id="IPR037682">
    <property type="entry name" value="TonB_C"/>
</dbReference>
<keyword evidence="5" id="KW-0997">Cell inner membrane</keyword>
<organism evidence="11 12">
    <name type="scientific">Cupriavidus basilensis</name>
    <dbReference type="NCBI Taxonomy" id="68895"/>
    <lineage>
        <taxon>Bacteria</taxon>
        <taxon>Pseudomonadati</taxon>
        <taxon>Pseudomonadota</taxon>
        <taxon>Betaproteobacteria</taxon>
        <taxon>Burkholderiales</taxon>
        <taxon>Burkholderiaceae</taxon>
        <taxon>Cupriavidus</taxon>
    </lineage>
</organism>
<evidence type="ECO:0000256" key="4">
    <source>
        <dbReference type="ARBA" id="ARBA00022475"/>
    </source>
</evidence>
<accession>A0A7M2GQM8</accession>
<evidence type="ECO:0000256" key="9">
    <source>
        <dbReference type="ARBA" id="ARBA00023136"/>
    </source>
</evidence>
<dbReference type="Gene3D" id="3.30.1150.10">
    <property type="match status" value="1"/>
</dbReference>
<keyword evidence="7" id="KW-0653">Protein transport</keyword>
<evidence type="ECO:0000256" key="5">
    <source>
        <dbReference type="ARBA" id="ARBA00022519"/>
    </source>
</evidence>
<dbReference type="PROSITE" id="PS52015">
    <property type="entry name" value="TONB_CTD"/>
    <property type="match status" value="1"/>
</dbReference>
<reference evidence="11 12" key="1">
    <citation type="submission" date="2020-10" db="EMBL/GenBank/DDBJ databases">
        <title>Complete genome sequence of Cupriavidus basilensis CCUG 49340T.</title>
        <authorList>
            <person name="Salva-Serra F."/>
            <person name="Donoso R.A."/>
            <person name="Cho K.H."/>
            <person name="Yoo J.A."/>
            <person name="Lee K."/>
            <person name="Yoon S.-H."/>
            <person name="Perez-Pantoja D."/>
            <person name="Moore E.R.B."/>
        </authorList>
    </citation>
    <scope>NUCLEOTIDE SEQUENCE [LARGE SCALE GENOMIC DNA]</scope>
    <source>
        <strain evidence="12">CCUG 49340</strain>
    </source>
</reference>
<dbReference type="Proteomes" id="UP000397656">
    <property type="component" value="Chromosome 1"/>
</dbReference>
<dbReference type="NCBIfam" id="TIGR01352">
    <property type="entry name" value="tonB_Cterm"/>
    <property type="match status" value="1"/>
</dbReference>
<dbReference type="Pfam" id="PF03544">
    <property type="entry name" value="TonB_C"/>
    <property type="match status" value="1"/>
</dbReference>
<evidence type="ECO:0000256" key="1">
    <source>
        <dbReference type="ARBA" id="ARBA00004383"/>
    </source>
</evidence>
<dbReference type="GO" id="GO:0055085">
    <property type="term" value="P:transmembrane transport"/>
    <property type="evidence" value="ECO:0007669"/>
    <property type="project" value="InterPro"/>
</dbReference>
<dbReference type="GO" id="GO:0031992">
    <property type="term" value="F:energy transducer activity"/>
    <property type="evidence" value="ECO:0007669"/>
    <property type="project" value="TreeGrafter"/>
</dbReference>
<feature type="domain" description="TonB C-terminal" evidence="10">
    <location>
        <begin position="5"/>
        <end position="97"/>
    </location>
</feature>
<keyword evidence="4" id="KW-1003">Cell membrane</keyword>
<evidence type="ECO:0000313" key="11">
    <source>
        <dbReference type="EMBL" id="QOT74853.1"/>
    </source>
</evidence>
<evidence type="ECO:0000313" key="12">
    <source>
        <dbReference type="Proteomes" id="UP000397656"/>
    </source>
</evidence>
<evidence type="ECO:0000256" key="7">
    <source>
        <dbReference type="ARBA" id="ARBA00022927"/>
    </source>
</evidence>
<comment type="subcellular location">
    <subcellularLocation>
        <location evidence="1">Cell inner membrane</location>
        <topology evidence="1">Single-pass membrane protein</topology>
        <orientation evidence="1">Periplasmic side</orientation>
    </subcellularLocation>
</comment>
<proteinExistence type="inferred from homology"/>
<evidence type="ECO:0000256" key="6">
    <source>
        <dbReference type="ARBA" id="ARBA00022692"/>
    </source>
</evidence>
<dbReference type="InterPro" id="IPR006260">
    <property type="entry name" value="TonB/TolA_C"/>
</dbReference>
<evidence type="ECO:0000256" key="3">
    <source>
        <dbReference type="ARBA" id="ARBA00022448"/>
    </source>
</evidence>
<keyword evidence="6" id="KW-0812">Transmembrane</keyword>
<dbReference type="PANTHER" id="PTHR33446">
    <property type="entry name" value="PROTEIN TONB-RELATED"/>
    <property type="match status" value="1"/>
</dbReference>
<dbReference type="GO" id="GO:0015031">
    <property type="term" value="P:protein transport"/>
    <property type="evidence" value="ECO:0007669"/>
    <property type="project" value="UniProtKB-KW"/>
</dbReference>
<keyword evidence="9" id="KW-0472">Membrane</keyword>
<dbReference type="PANTHER" id="PTHR33446:SF2">
    <property type="entry name" value="PROTEIN TONB"/>
    <property type="match status" value="1"/>
</dbReference>